<reference evidence="3" key="1">
    <citation type="submission" date="2021-01" db="EMBL/GenBank/DDBJ databases">
        <title>Phytophthora aleatoria, a newly-described species from Pinus radiata is distinct from Phytophthora cactorum isolates based on comparative genomics.</title>
        <authorList>
            <person name="Mcdougal R."/>
            <person name="Panda P."/>
            <person name="Williams N."/>
            <person name="Studholme D.J."/>
        </authorList>
    </citation>
    <scope>NUCLEOTIDE SEQUENCE</scope>
    <source>
        <strain evidence="3">NZFS 4037</strain>
    </source>
</reference>
<dbReference type="AlphaFoldDB" id="A0A8J5JCG6"/>
<feature type="region of interest" description="Disordered" evidence="1">
    <location>
        <begin position="197"/>
        <end position="278"/>
    </location>
</feature>
<organism evidence="3 4">
    <name type="scientific">Phytophthora aleatoria</name>
    <dbReference type="NCBI Taxonomy" id="2496075"/>
    <lineage>
        <taxon>Eukaryota</taxon>
        <taxon>Sar</taxon>
        <taxon>Stramenopiles</taxon>
        <taxon>Oomycota</taxon>
        <taxon>Peronosporomycetes</taxon>
        <taxon>Peronosporales</taxon>
        <taxon>Peronosporaceae</taxon>
        <taxon>Phytophthora</taxon>
    </lineage>
</organism>
<proteinExistence type="predicted"/>
<evidence type="ECO:0000256" key="1">
    <source>
        <dbReference type="SAM" id="MobiDB-lite"/>
    </source>
</evidence>
<protein>
    <submittedName>
        <fullName evidence="3">Uncharacterized protein</fullName>
    </submittedName>
</protein>
<sequence length="516" mass="57073">MRQRASTKTQRRLKQQQRDPYALTDDVYCEASTFRVGGLVTAVGVLQLVAAMVLGGFVFGGALLFCVVLLAALGSALLHHSDPKATKQGLGLKQAINSLLALRRSALDYTLTLSIAQSQEYQQQKKELEIAVVPTSPTPQKVVATMALKPEETVKIKQKKKPTPLAVNAPVVTLNPVDMKLLPTMNPHSAEATEDLFMEKPRANSEPKQVLRTRPLLPLKPKMQQQAPVQEKKKKTQEKMVPVLPKTLEKQEKKTQQTKTKPQPQKKSEPRAPKVVPKKEVQVPPVLLKAEPKVVIPVVLPKAEPVELPKPKSVEVAPPTATVVVEPIAPVETSLPVFPAVKPLVEVARGEPAMEQELVVTRKVLLYLSAEGESVMDLREQELEQEIESEHELEFEHEPEDCALSMEVFPPLSPTMTPQEPMPLPATDVLEPNFLMDIELEPISKPEKKLISLSFLRLKQVGNADLRLMLDELDAMQSELDAAMARCTSLLNGEEVKASTSSKLELQPEEEPIFCC</sequence>
<dbReference type="Proteomes" id="UP000709295">
    <property type="component" value="Unassembled WGS sequence"/>
</dbReference>
<keyword evidence="2" id="KW-0472">Membrane</keyword>
<dbReference type="EMBL" id="JAENGY010000060">
    <property type="protein sequence ID" value="KAG6975505.1"/>
    <property type="molecule type" value="Genomic_DNA"/>
</dbReference>
<accession>A0A8J5JCG6</accession>
<keyword evidence="2" id="KW-0812">Transmembrane</keyword>
<comment type="caution">
    <text evidence="3">The sequence shown here is derived from an EMBL/GenBank/DDBJ whole genome shotgun (WGS) entry which is preliminary data.</text>
</comment>
<keyword evidence="2" id="KW-1133">Transmembrane helix</keyword>
<evidence type="ECO:0000313" key="4">
    <source>
        <dbReference type="Proteomes" id="UP000709295"/>
    </source>
</evidence>
<evidence type="ECO:0000256" key="2">
    <source>
        <dbReference type="SAM" id="Phobius"/>
    </source>
</evidence>
<name>A0A8J5JCG6_9STRA</name>
<feature type="compositionally biased region" description="Basic and acidic residues" evidence="1">
    <location>
        <begin position="266"/>
        <end position="278"/>
    </location>
</feature>
<feature type="transmembrane region" description="Helical" evidence="2">
    <location>
        <begin position="45"/>
        <end position="78"/>
    </location>
</feature>
<gene>
    <name evidence="3" type="ORF">JG688_00002310</name>
</gene>
<evidence type="ECO:0000313" key="3">
    <source>
        <dbReference type="EMBL" id="KAG6975505.1"/>
    </source>
</evidence>
<keyword evidence="4" id="KW-1185">Reference proteome</keyword>